<evidence type="ECO:0000259" key="2">
    <source>
        <dbReference type="PROSITE" id="PS50093"/>
    </source>
</evidence>
<accession>A0A9X3NIB7</accession>
<dbReference type="GO" id="GO:0030246">
    <property type="term" value="F:carbohydrate binding"/>
    <property type="evidence" value="ECO:0007669"/>
    <property type="project" value="InterPro"/>
</dbReference>
<dbReference type="Gene3D" id="2.60.120.260">
    <property type="entry name" value="Galactose-binding domain-like"/>
    <property type="match status" value="1"/>
</dbReference>
<dbReference type="EMBL" id="JAPDDP010000027">
    <property type="protein sequence ID" value="MDA0181827.1"/>
    <property type="molecule type" value="Genomic_DNA"/>
</dbReference>
<dbReference type="RefSeq" id="WP_270026181.1">
    <property type="nucleotide sequence ID" value="NZ_JAPDDP010000027.1"/>
</dbReference>
<sequence length="1736" mass="184293">MLVFSKTAGFRHDSIPQGIAAIQKLGTENNFTVDASEDAAVFTDANLAQYDVIVFMSTTGDILNKDQQDAFERYMHAGGGWVGVHAASDTEYTWPYYGQMVGAYFRNHPNGTPQATIRIEDGDEPSTTGIPAAWTRNDEWYNFQKPNNPVVNGNQPNIPDYSPRTSGVHVLATVDESTYDEVDDSAAADDHPIAWCTNFDGGRAWYTGIGHTQATFSEPDALKHLLGGLKTAAKNVDADCGPERQRTPSTDDFEIATLAKGADKIGEPISLDVLPDRRVLHTARDGRVFITTPNSVTSLAATINVYSHDEDGLQGVAVDPNFTQNKWVYLFYAPRLTTPLTDAPTDGNDAAFAPYKGYNQVSRFKLGDDNKLDLASEQKILQIPTDRGQCCHVGGDMDFDAQGNLYVVTGDDSNPFSSDGYAPLDDRANKNPAFDARRTAGNTNDLRGKVLRIKVAEDGTYTIPAGNMFTPGTMGTKPEIYAMGFRNPFRFSVDKKTGYIYLGEYGPDAGAANANRGPGGLVEFNLIKQPGNYGWPYCIGKNQAYNDYDFGTQTGGKFNCAALKNESRFNTGLVDIPAAVPAWIDYDGGSIPEFGSGSESPMGGPTYQYNAANPSTTKFPAYFDGKNFAYEYGRAWIKTFTGGTADLTFPTVETWFQGFPIKQPIDMQFGPDGALYVLDYGTGGFFQGDANSAVYRIDYVQGARSPIVKATADKTSGPAPLTVKFSAEGSLDPDGTPLTYAWDFDGNGTTDSTAISPTYTYTTAGKRTATLTIKDATGQEAFDSFNITAGNTAPTVKVNLPAQGAFFEYGDKIKYTVTVTDPEDGTIDCSKVLVNTALGHNDHSHGDQSLTGCSGEFTIPAAWEDKTQHVWYIVSAQYTDKTTGLELTSSNQVELEWKTLQGEQADVNSGFTPNLAASGAGGNGRMGYTDVGDYLRFDKINMVGIDSVTFRTSGTAAGRIELHADSPTGPLVANVPVTASGDWEQYLVQAPAAITDPGGTRDLYVVAATTGFDIDELTFNGPGANGNAAPNLTATATPLTGAAPLKVDFTASAVDPEGKAVTYAWNFGVPGATATTATASYTYTQRGLYTATVTATDADGRATSKSFPIEVLGTCPGTDTFTGSTLDRTVWPTITREDAANYKVENGVLKINAVAGDLWTGAVTAKNVVSRPAPAGVWTATTKVSLAQVANGEQAAIILNQGTAEIYKAAFIRTAEGRNVEFVGLRSGADAYVARSALFPTSAGNTVYLRMQSDGTNLTVWFSRDGVNFTQVGTPQPLDRMTSPLLGISAFNGTAGTPASFEWFNLSTASDEFDGTSVSDCRWTTVLRPVAGETRVVDGELQIDAIDGDLYNGVDTAKNVLLQPAPQAGKWEAVTKVKIAQGGSYEQGGLVLYKDPKNFLKLMLMDTEGDGFRIEFGQDINGATTNVSSRDRSGALPANANTTGVWLKMSSDGTNVSAAWSMDGVTWTAFSIGKPLASLAGAKIGIAGYHGNGQPARFDFFRLGSGVPANRAPVISAATATPNTGTAPLKPQYDVTATDPDGDTLTYAWDLDGNGTVDSTVKNPTTTFATAGTYTAKVTVSDGKLTAEKTVVVTVEGAAVTAPFELGSDVPPTLGLTLGTTATFPTFVPGVTRDYTATTQATVVSTAGDAALSVNDPGAAKTGYLTNGTYSLPKPLQVKAGTGQWQGIPSALVSWTGPVGKTTVDLAFQQSIAESDALRSGRYSTTLVFTLSTTTP</sequence>
<dbReference type="CDD" id="cd00146">
    <property type="entry name" value="PKD"/>
    <property type="match status" value="3"/>
</dbReference>
<evidence type="ECO:0000313" key="5">
    <source>
        <dbReference type="Proteomes" id="UP001147653"/>
    </source>
</evidence>
<dbReference type="SUPFAM" id="SSF49299">
    <property type="entry name" value="PKD domain"/>
    <property type="match status" value="3"/>
</dbReference>
<dbReference type="Gene3D" id="3.40.50.880">
    <property type="match status" value="1"/>
</dbReference>
<keyword evidence="1" id="KW-0732">Signal</keyword>
<evidence type="ECO:0000256" key="1">
    <source>
        <dbReference type="ARBA" id="ARBA00022729"/>
    </source>
</evidence>
<protein>
    <submittedName>
        <fullName evidence="4">ThuA domain-containing protein</fullName>
    </submittedName>
</protein>
<dbReference type="InterPro" id="IPR022409">
    <property type="entry name" value="PKD/Chitinase_dom"/>
</dbReference>
<dbReference type="InterPro" id="IPR041542">
    <property type="entry name" value="GH43_C2"/>
</dbReference>
<dbReference type="Proteomes" id="UP001147653">
    <property type="component" value="Unassembled WGS sequence"/>
</dbReference>
<dbReference type="Pfam" id="PF00801">
    <property type="entry name" value="PKD"/>
    <property type="match status" value="1"/>
</dbReference>
<dbReference type="PANTHER" id="PTHR40469">
    <property type="entry name" value="SECRETED GLYCOSYL HYDROLASE"/>
    <property type="match status" value="1"/>
</dbReference>
<dbReference type="SUPFAM" id="SSF49899">
    <property type="entry name" value="Concanavalin A-like lectins/glucanases"/>
    <property type="match status" value="2"/>
</dbReference>
<dbReference type="InterPro" id="IPR035986">
    <property type="entry name" value="PKD_dom_sf"/>
</dbReference>
<feature type="domain" description="PKD" evidence="2">
    <location>
        <begin position="1030"/>
        <end position="1111"/>
    </location>
</feature>
<feature type="domain" description="PKD" evidence="2">
    <location>
        <begin position="1514"/>
        <end position="1596"/>
    </location>
</feature>
<dbReference type="Pfam" id="PF03422">
    <property type="entry name" value="CBM_6"/>
    <property type="match status" value="1"/>
</dbReference>
<dbReference type="InterPro" id="IPR005084">
    <property type="entry name" value="CBM6"/>
</dbReference>
<gene>
    <name evidence="4" type="ORF">OJ997_16105</name>
</gene>
<dbReference type="Gene3D" id="2.60.40.10">
    <property type="entry name" value="Immunoglobulins"/>
    <property type="match status" value="3"/>
</dbReference>
<dbReference type="Pfam" id="PF06283">
    <property type="entry name" value="ThuA"/>
    <property type="match status" value="1"/>
</dbReference>
<dbReference type="PROSITE" id="PS51175">
    <property type="entry name" value="CBM6"/>
    <property type="match status" value="1"/>
</dbReference>
<dbReference type="SUPFAM" id="SSF50952">
    <property type="entry name" value="Soluble quinoprotein glucose dehydrogenase"/>
    <property type="match status" value="1"/>
</dbReference>
<dbReference type="InterPro" id="IPR011042">
    <property type="entry name" value="6-blade_b-propeller_TolB-like"/>
</dbReference>
<feature type="domain" description="PKD" evidence="2">
    <location>
        <begin position="706"/>
        <end position="788"/>
    </location>
</feature>
<dbReference type="InterPro" id="IPR013783">
    <property type="entry name" value="Ig-like_fold"/>
</dbReference>
<dbReference type="PROSITE" id="PS50093">
    <property type="entry name" value="PKD"/>
    <property type="match status" value="3"/>
</dbReference>
<dbReference type="PANTHER" id="PTHR40469:SF2">
    <property type="entry name" value="GALACTOSE-BINDING DOMAIN-LIKE SUPERFAMILY PROTEIN"/>
    <property type="match status" value="1"/>
</dbReference>
<dbReference type="Pfam" id="PF17851">
    <property type="entry name" value="GH43_C2"/>
    <property type="match status" value="2"/>
</dbReference>
<dbReference type="InterPro" id="IPR011041">
    <property type="entry name" value="Quinoprot_gluc/sorb_DH_b-prop"/>
</dbReference>
<dbReference type="Pfam" id="PF07995">
    <property type="entry name" value="GSDH"/>
    <property type="match status" value="1"/>
</dbReference>
<dbReference type="SUPFAM" id="SSF49785">
    <property type="entry name" value="Galactose-binding domain-like"/>
    <property type="match status" value="1"/>
</dbReference>
<dbReference type="SMART" id="SM00606">
    <property type="entry name" value="CBD_IV"/>
    <property type="match status" value="1"/>
</dbReference>
<evidence type="ECO:0000313" key="4">
    <source>
        <dbReference type="EMBL" id="MDA0181827.1"/>
    </source>
</evidence>
<dbReference type="Gene3D" id="2.60.120.200">
    <property type="match status" value="2"/>
</dbReference>
<evidence type="ECO:0000259" key="3">
    <source>
        <dbReference type="PROSITE" id="PS51175"/>
    </source>
</evidence>
<dbReference type="InterPro" id="IPR013320">
    <property type="entry name" value="ConA-like_dom_sf"/>
</dbReference>
<dbReference type="InterPro" id="IPR029010">
    <property type="entry name" value="ThuA-like"/>
</dbReference>
<dbReference type="SUPFAM" id="SSF52317">
    <property type="entry name" value="Class I glutamine amidotransferase-like"/>
    <property type="match status" value="1"/>
</dbReference>
<dbReference type="InterPro" id="IPR000601">
    <property type="entry name" value="PKD_dom"/>
</dbReference>
<dbReference type="InterPro" id="IPR012938">
    <property type="entry name" value="Glc/Sorbosone_DH"/>
</dbReference>
<dbReference type="Pfam" id="PF18911">
    <property type="entry name" value="PKD_4"/>
    <property type="match status" value="2"/>
</dbReference>
<dbReference type="Gene3D" id="2.120.10.30">
    <property type="entry name" value="TolB, C-terminal domain"/>
    <property type="match status" value="1"/>
</dbReference>
<dbReference type="GO" id="GO:0005975">
    <property type="term" value="P:carbohydrate metabolic process"/>
    <property type="evidence" value="ECO:0007669"/>
    <property type="project" value="UniProtKB-ARBA"/>
</dbReference>
<comment type="caution">
    <text evidence="4">The sequence shown here is derived from an EMBL/GenBank/DDBJ whole genome shotgun (WGS) entry which is preliminary data.</text>
</comment>
<dbReference type="CDD" id="cd04084">
    <property type="entry name" value="CBM6_xylanase-like"/>
    <property type="match status" value="1"/>
</dbReference>
<dbReference type="SMART" id="SM00089">
    <property type="entry name" value="PKD"/>
    <property type="match status" value="3"/>
</dbReference>
<dbReference type="InterPro" id="IPR008979">
    <property type="entry name" value="Galactose-bd-like_sf"/>
</dbReference>
<dbReference type="InterPro" id="IPR029062">
    <property type="entry name" value="Class_I_gatase-like"/>
</dbReference>
<reference evidence="4" key="1">
    <citation type="submission" date="2022-10" db="EMBL/GenBank/DDBJ databases">
        <title>The WGS of Solirubrobacter phytolaccae KCTC 29190.</title>
        <authorList>
            <person name="Jiang Z."/>
        </authorList>
    </citation>
    <scope>NUCLEOTIDE SEQUENCE</scope>
    <source>
        <strain evidence="4">KCTC 29190</strain>
    </source>
</reference>
<proteinExistence type="predicted"/>
<feature type="domain" description="CBM6" evidence="3">
    <location>
        <begin position="898"/>
        <end position="1020"/>
    </location>
</feature>
<organism evidence="4 5">
    <name type="scientific">Solirubrobacter phytolaccae</name>
    <dbReference type="NCBI Taxonomy" id="1404360"/>
    <lineage>
        <taxon>Bacteria</taxon>
        <taxon>Bacillati</taxon>
        <taxon>Actinomycetota</taxon>
        <taxon>Thermoleophilia</taxon>
        <taxon>Solirubrobacterales</taxon>
        <taxon>Solirubrobacteraceae</taxon>
        <taxon>Solirubrobacter</taxon>
    </lineage>
</organism>
<name>A0A9X3NIB7_9ACTN</name>
<keyword evidence="5" id="KW-1185">Reference proteome</keyword>
<dbReference type="InterPro" id="IPR006584">
    <property type="entry name" value="Cellulose-bd_IV"/>
</dbReference>